<keyword evidence="1" id="KW-0479">Metal-binding</keyword>
<proteinExistence type="predicted"/>
<dbReference type="Proteomes" id="UP000030351">
    <property type="component" value="Unassembled WGS sequence"/>
</dbReference>
<name>A0A0A3YMR4_9GAMM</name>
<evidence type="ECO:0000256" key="3">
    <source>
        <dbReference type="ARBA" id="ARBA00022833"/>
    </source>
</evidence>
<gene>
    <name evidence="6" type="ORF">NG99_22430</name>
</gene>
<organism evidence="6 7">
    <name type="scientific">Erwinia typographi</name>
    <dbReference type="NCBI Taxonomy" id="371042"/>
    <lineage>
        <taxon>Bacteria</taxon>
        <taxon>Pseudomonadati</taxon>
        <taxon>Pseudomonadota</taxon>
        <taxon>Gammaproteobacteria</taxon>
        <taxon>Enterobacterales</taxon>
        <taxon>Erwiniaceae</taxon>
        <taxon>Erwinia</taxon>
    </lineage>
</organism>
<keyword evidence="2" id="KW-0863">Zinc-finger</keyword>
<dbReference type="GO" id="GO:1900378">
    <property type="term" value="P:positive regulation of secondary metabolite biosynthetic process"/>
    <property type="evidence" value="ECO:0007669"/>
    <property type="project" value="TreeGrafter"/>
</dbReference>
<reference evidence="6 7" key="1">
    <citation type="submission" date="2014-10" db="EMBL/GenBank/DDBJ databases">
        <title>Genome sequence of Erwinia typographi M043b.</title>
        <authorList>
            <person name="Chan K.-G."/>
            <person name="Tan W.-S."/>
        </authorList>
    </citation>
    <scope>NUCLEOTIDE SEQUENCE [LARGE SCALE GENOMIC DNA]</scope>
    <source>
        <strain evidence="6 7">M043b</strain>
    </source>
</reference>
<evidence type="ECO:0000256" key="1">
    <source>
        <dbReference type="ARBA" id="ARBA00022723"/>
    </source>
</evidence>
<dbReference type="InterPro" id="IPR000962">
    <property type="entry name" value="Znf_DskA_TraR"/>
</dbReference>
<dbReference type="STRING" id="371042.NG99_22430"/>
<dbReference type="GO" id="GO:0008270">
    <property type="term" value="F:zinc ion binding"/>
    <property type="evidence" value="ECO:0007669"/>
    <property type="project" value="UniProtKB-KW"/>
</dbReference>
<dbReference type="Pfam" id="PF01258">
    <property type="entry name" value="zf-dskA_traR"/>
    <property type="match status" value="1"/>
</dbReference>
<feature type="domain" description="Zinc finger DksA/TraR C4-type" evidence="5">
    <location>
        <begin position="30"/>
        <end position="65"/>
    </location>
</feature>
<dbReference type="Gene3D" id="1.20.120.910">
    <property type="entry name" value="DksA, coiled-coil domain"/>
    <property type="match status" value="1"/>
</dbReference>
<evidence type="ECO:0000256" key="4">
    <source>
        <dbReference type="PROSITE-ProRule" id="PRU00510"/>
    </source>
</evidence>
<dbReference type="RefSeq" id="WP_034898018.1">
    <property type="nucleotide sequence ID" value="NZ_JRUQ01000068.1"/>
</dbReference>
<dbReference type="eggNOG" id="COG1734">
    <property type="taxonomic scope" value="Bacteria"/>
</dbReference>
<sequence length="71" mass="7766">MSDEVDVAQDVVELTNTVAVQAVRHQLRTSGRDVCQSCGEAIPAARRLAAPWAATCLLCQSRLEHRNKVGY</sequence>
<dbReference type="AlphaFoldDB" id="A0A0A3YMR4"/>
<feature type="zinc finger region" description="dksA C4-type" evidence="4">
    <location>
        <begin position="35"/>
        <end position="59"/>
    </location>
</feature>
<evidence type="ECO:0000313" key="6">
    <source>
        <dbReference type="EMBL" id="KGT87920.1"/>
    </source>
</evidence>
<dbReference type="EMBL" id="JRUQ01000068">
    <property type="protein sequence ID" value="KGT87920.1"/>
    <property type="molecule type" value="Genomic_DNA"/>
</dbReference>
<dbReference type="PROSITE" id="PS51128">
    <property type="entry name" value="ZF_DKSA_2"/>
    <property type="match status" value="1"/>
</dbReference>
<protein>
    <recommendedName>
        <fullName evidence="5">Zinc finger DksA/TraR C4-type domain-containing protein</fullName>
    </recommendedName>
</protein>
<accession>A0A0A3YMR4</accession>
<comment type="caution">
    <text evidence="6">The sequence shown here is derived from an EMBL/GenBank/DDBJ whole genome shotgun (WGS) entry which is preliminary data.</text>
</comment>
<dbReference type="SUPFAM" id="SSF57716">
    <property type="entry name" value="Glucocorticoid receptor-like (DNA-binding domain)"/>
    <property type="match status" value="1"/>
</dbReference>
<keyword evidence="3" id="KW-0862">Zinc</keyword>
<dbReference type="PANTHER" id="PTHR38777">
    <property type="entry name" value="FELS-2 PROPHAGE PROTEIN"/>
    <property type="match status" value="1"/>
</dbReference>
<keyword evidence="7" id="KW-1185">Reference proteome</keyword>
<evidence type="ECO:0000256" key="2">
    <source>
        <dbReference type="ARBA" id="ARBA00022771"/>
    </source>
</evidence>
<evidence type="ECO:0000313" key="7">
    <source>
        <dbReference type="Proteomes" id="UP000030351"/>
    </source>
</evidence>
<evidence type="ECO:0000259" key="5">
    <source>
        <dbReference type="Pfam" id="PF01258"/>
    </source>
</evidence>
<dbReference type="PANTHER" id="PTHR38777:SF1">
    <property type="entry name" value="DNAK SUPPRESSOR PROTEIN"/>
    <property type="match status" value="1"/>
</dbReference>